<evidence type="ECO:0000256" key="4">
    <source>
        <dbReference type="ARBA" id="ARBA00023136"/>
    </source>
</evidence>
<evidence type="ECO:0000313" key="8">
    <source>
        <dbReference type="EMBL" id="KAF9872490.1"/>
    </source>
</evidence>
<feature type="transmembrane region" description="Helical" evidence="6">
    <location>
        <begin position="273"/>
        <end position="297"/>
    </location>
</feature>
<feature type="domain" description="Rhodopsin" evidence="7">
    <location>
        <begin position="445"/>
        <end position="683"/>
    </location>
</feature>
<comment type="caution">
    <text evidence="8">The sequence shown here is derived from an EMBL/GenBank/DDBJ whole genome shotgun (WGS) entry which is preliminary data.</text>
</comment>
<reference evidence="8" key="1">
    <citation type="submission" date="2020-03" db="EMBL/GenBank/DDBJ databases">
        <authorList>
            <person name="He L."/>
        </authorList>
    </citation>
    <scope>NUCLEOTIDE SEQUENCE</scope>
    <source>
        <strain evidence="8">CkLH20</strain>
    </source>
</reference>
<dbReference type="InterPro" id="IPR052337">
    <property type="entry name" value="SAT4-like"/>
</dbReference>
<feature type="transmembrane region" description="Helical" evidence="6">
    <location>
        <begin position="618"/>
        <end position="637"/>
    </location>
</feature>
<dbReference type="GO" id="GO:0016020">
    <property type="term" value="C:membrane"/>
    <property type="evidence" value="ECO:0007669"/>
    <property type="project" value="UniProtKB-SubCell"/>
</dbReference>
<keyword evidence="4 6" id="KW-0472">Membrane</keyword>
<reference evidence="8" key="2">
    <citation type="submission" date="2020-11" db="EMBL/GenBank/DDBJ databases">
        <title>Whole genome sequencing of Colletotrichum sp.</title>
        <authorList>
            <person name="Li H."/>
        </authorList>
    </citation>
    <scope>NUCLEOTIDE SEQUENCE</scope>
    <source>
        <strain evidence="8">CkLH20</strain>
    </source>
</reference>
<keyword evidence="3 6" id="KW-1133">Transmembrane helix</keyword>
<dbReference type="EMBL" id="JAATWM020000037">
    <property type="protein sequence ID" value="KAF9872490.1"/>
    <property type="molecule type" value="Genomic_DNA"/>
</dbReference>
<proteinExistence type="inferred from homology"/>
<feature type="transmembrane region" description="Helical" evidence="6">
    <location>
        <begin position="543"/>
        <end position="569"/>
    </location>
</feature>
<evidence type="ECO:0000256" key="6">
    <source>
        <dbReference type="SAM" id="Phobius"/>
    </source>
</evidence>
<feature type="transmembrane region" description="Helical" evidence="6">
    <location>
        <begin position="239"/>
        <end position="261"/>
    </location>
</feature>
<feature type="transmembrane region" description="Helical" evidence="6">
    <location>
        <begin position="511"/>
        <end position="531"/>
    </location>
</feature>
<feature type="transmembrane region" description="Helical" evidence="6">
    <location>
        <begin position="209"/>
        <end position="227"/>
    </location>
</feature>
<dbReference type="PANTHER" id="PTHR33048:SF47">
    <property type="entry name" value="INTEGRAL MEMBRANE PROTEIN-RELATED"/>
    <property type="match status" value="1"/>
</dbReference>
<dbReference type="GeneID" id="62165776"/>
<accession>A0A9P6LHD0</accession>
<evidence type="ECO:0000256" key="1">
    <source>
        <dbReference type="ARBA" id="ARBA00004141"/>
    </source>
</evidence>
<comment type="subcellular location">
    <subcellularLocation>
        <location evidence="1">Membrane</location>
        <topology evidence="1">Multi-pass membrane protein</topology>
    </subcellularLocation>
</comment>
<evidence type="ECO:0000256" key="3">
    <source>
        <dbReference type="ARBA" id="ARBA00022989"/>
    </source>
</evidence>
<feature type="transmembrane region" description="Helical" evidence="6">
    <location>
        <begin position="117"/>
        <end position="137"/>
    </location>
</feature>
<dbReference type="OrthoDB" id="5278984at2759"/>
<organism evidence="8 9">
    <name type="scientific">Colletotrichum karsti</name>
    <dbReference type="NCBI Taxonomy" id="1095194"/>
    <lineage>
        <taxon>Eukaryota</taxon>
        <taxon>Fungi</taxon>
        <taxon>Dikarya</taxon>
        <taxon>Ascomycota</taxon>
        <taxon>Pezizomycotina</taxon>
        <taxon>Sordariomycetes</taxon>
        <taxon>Hypocreomycetidae</taxon>
        <taxon>Glomerellales</taxon>
        <taxon>Glomerellaceae</taxon>
        <taxon>Colletotrichum</taxon>
        <taxon>Colletotrichum boninense species complex</taxon>
    </lineage>
</organism>
<feature type="transmembrane region" description="Helical" evidence="6">
    <location>
        <begin position="157"/>
        <end position="179"/>
    </location>
</feature>
<dbReference type="AlphaFoldDB" id="A0A9P6LHD0"/>
<evidence type="ECO:0000313" key="9">
    <source>
        <dbReference type="Proteomes" id="UP000781932"/>
    </source>
</evidence>
<comment type="similarity">
    <text evidence="5">Belongs to the SAT4 family.</text>
</comment>
<feature type="domain" description="Rhodopsin" evidence="7">
    <location>
        <begin position="60"/>
        <end position="301"/>
    </location>
</feature>
<keyword evidence="2 6" id="KW-0812">Transmembrane</keyword>
<keyword evidence="9" id="KW-1185">Reference proteome</keyword>
<name>A0A9P6LHD0_9PEZI</name>
<feature type="transmembrane region" description="Helical" evidence="6">
    <location>
        <begin position="42"/>
        <end position="64"/>
    </location>
</feature>
<evidence type="ECO:0000256" key="5">
    <source>
        <dbReference type="ARBA" id="ARBA00038359"/>
    </source>
</evidence>
<protein>
    <submittedName>
        <fullName evidence="8">Integral membrane protein</fullName>
    </submittedName>
</protein>
<sequence length="782" mass="87649">MMNLEYGNGPEVVRLMNATTNGTSTTVGISGDPSDKSNLVTVIWAVNLTAFILVGLVVPIRVIVRCTVTRNFFSDDVLVIIAALFTFGICSMLPIATDVGLGQHYWNLDLELLPDDTRNLMMLVFIANILYPCAIAFARLSAICSFLRYITSKTMRYVMYGLAVLTGGFAIASVFTVIFQCNPVAAAWDNSIGGARCIPFFDYLHASTAIGIAIDVLLCTLPVPHFWKLKRFSTTTKALLTILFVFAGLACAVAIVKLVYLPLVTQVDVTYNWVSWILCSIAECTIAIVCISIPPIVPLFTKCSRRRSIVTEKPRHKRGKSSRFTVWAGKPTCNRAVAPRVIRPMATPWKDQPVETTTVSEFHWLKLEQLERGIHDRERVPLGPPVPLPFSLPLRFPTAPSKYHRPAAAQLETTLCAAYPKESRSLEVRNIAIALSVITFPAVALRCFSRWMITHRLWWDDWTAIFATILLAALAGVEIASADLGFGMHYWNVEPSAGEKLIKLFYVAQQIYILIQVFAKISILLFFSRIFPAKWFQLTVRYFIIFLFSHGFIFLLLIIFQCTPISSIWDRSNSVRKCMDVTAIGYAGAVFSIVEDLVILILPIPELYKLQLNIRKKIALGLMFSLGSFACITTMVRLKYLVTFSSTFDTTWDNVDIVIWSIIEEFCAILCASLPALRPLLQKVPRIFSTRRATTKTLSTSPSRRSILNHHGKDKFQEVPDTPYEPETPPTPIDIADELAAKADGKRQVLITRDNEIDVRADVELQNVRGKKKLQKDLNGRV</sequence>
<gene>
    <name evidence="8" type="ORF">CkaCkLH20_09987</name>
</gene>
<dbReference type="RefSeq" id="XP_038741951.1">
    <property type="nucleotide sequence ID" value="XM_038892702.1"/>
</dbReference>
<evidence type="ECO:0000259" key="7">
    <source>
        <dbReference type="Pfam" id="PF20684"/>
    </source>
</evidence>
<feature type="transmembrane region" description="Helical" evidence="6">
    <location>
        <begin position="76"/>
        <end position="97"/>
    </location>
</feature>
<dbReference type="Proteomes" id="UP000781932">
    <property type="component" value="Unassembled WGS sequence"/>
</dbReference>
<feature type="transmembrane region" description="Helical" evidence="6">
    <location>
        <begin position="465"/>
        <end position="491"/>
    </location>
</feature>
<feature type="transmembrane region" description="Helical" evidence="6">
    <location>
        <begin position="431"/>
        <end position="453"/>
    </location>
</feature>
<dbReference type="PANTHER" id="PTHR33048">
    <property type="entry name" value="PTH11-LIKE INTEGRAL MEMBRANE PROTEIN (AFU_ORTHOLOGUE AFUA_5G11245)"/>
    <property type="match status" value="1"/>
</dbReference>
<dbReference type="InterPro" id="IPR049326">
    <property type="entry name" value="Rhodopsin_dom_fungi"/>
</dbReference>
<dbReference type="Pfam" id="PF20684">
    <property type="entry name" value="Fung_rhodopsin"/>
    <property type="match status" value="2"/>
</dbReference>
<evidence type="ECO:0000256" key="2">
    <source>
        <dbReference type="ARBA" id="ARBA00022692"/>
    </source>
</evidence>